<dbReference type="AlphaFoldDB" id="A0ABD2C8N0"/>
<accession>A0ABD2C8N0</accession>
<organism evidence="1 2">
    <name type="scientific">Vespula maculifrons</name>
    <name type="common">Eastern yellow jacket</name>
    <name type="synonym">Wasp</name>
    <dbReference type="NCBI Taxonomy" id="7453"/>
    <lineage>
        <taxon>Eukaryota</taxon>
        <taxon>Metazoa</taxon>
        <taxon>Ecdysozoa</taxon>
        <taxon>Arthropoda</taxon>
        <taxon>Hexapoda</taxon>
        <taxon>Insecta</taxon>
        <taxon>Pterygota</taxon>
        <taxon>Neoptera</taxon>
        <taxon>Endopterygota</taxon>
        <taxon>Hymenoptera</taxon>
        <taxon>Apocrita</taxon>
        <taxon>Aculeata</taxon>
        <taxon>Vespoidea</taxon>
        <taxon>Vespidae</taxon>
        <taxon>Vespinae</taxon>
        <taxon>Vespula</taxon>
    </lineage>
</organism>
<dbReference type="Proteomes" id="UP001607303">
    <property type="component" value="Unassembled WGS sequence"/>
</dbReference>
<keyword evidence="2" id="KW-1185">Reference proteome</keyword>
<feature type="non-terminal residue" evidence="1">
    <location>
        <position position="92"/>
    </location>
</feature>
<reference evidence="1 2" key="1">
    <citation type="journal article" date="2024" name="Ann. Entomol. Soc. Am.">
        <title>Genomic analyses of the southern and eastern yellowjacket wasps (Hymenoptera: Vespidae) reveal evolutionary signatures of social life.</title>
        <authorList>
            <person name="Catto M.A."/>
            <person name="Caine P.B."/>
            <person name="Orr S.E."/>
            <person name="Hunt B.G."/>
            <person name="Goodisman M.A.D."/>
        </authorList>
    </citation>
    <scope>NUCLEOTIDE SEQUENCE [LARGE SCALE GENOMIC DNA]</scope>
    <source>
        <strain evidence="1">232</strain>
        <tissue evidence="1">Head and thorax</tissue>
    </source>
</reference>
<name>A0ABD2C8N0_VESMC</name>
<proteinExistence type="predicted"/>
<gene>
    <name evidence="1" type="ORF">V1477_010410</name>
</gene>
<dbReference type="EMBL" id="JAYRBN010000059">
    <property type="protein sequence ID" value="KAL2741349.1"/>
    <property type="molecule type" value="Genomic_DNA"/>
</dbReference>
<evidence type="ECO:0000313" key="2">
    <source>
        <dbReference type="Proteomes" id="UP001607303"/>
    </source>
</evidence>
<sequence length="92" mass="10492">MEERIYTRIRFITRSASKLQQKVSGKRSDLNDLKSFSSRSIIVVVFVGGLTAFSGNNEKRRPKEIKPLRSPTMDLIKDANLTDAREFQGSCR</sequence>
<protein>
    <submittedName>
        <fullName evidence="1">Uncharacterized protein</fullName>
    </submittedName>
</protein>
<comment type="caution">
    <text evidence="1">The sequence shown here is derived from an EMBL/GenBank/DDBJ whole genome shotgun (WGS) entry which is preliminary data.</text>
</comment>
<evidence type="ECO:0000313" key="1">
    <source>
        <dbReference type="EMBL" id="KAL2741349.1"/>
    </source>
</evidence>